<dbReference type="EMBL" id="JAGINP010000009">
    <property type="protein sequence ID" value="MBP2292943.1"/>
    <property type="molecule type" value="Genomic_DNA"/>
</dbReference>
<dbReference type="Proteomes" id="UP000781958">
    <property type="component" value="Unassembled WGS sequence"/>
</dbReference>
<keyword evidence="2" id="KW-1185">Reference proteome</keyword>
<proteinExistence type="predicted"/>
<sequence length="52" mass="5763">MPTVIVSGDTAPERIAEVRRSGFEILHKPVPPAVFRESITQMLACTPELRKS</sequence>
<comment type="caution">
    <text evidence="1">The sequence shown here is derived from an EMBL/GenBank/DDBJ whole genome shotgun (WGS) entry which is preliminary data.</text>
</comment>
<evidence type="ECO:0000313" key="2">
    <source>
        <dbReference type="Proteomes" id="UP000781958"/>
    </source>
</evidence>
<name>A0ABS4SLJ3_9PROT</name>
<reference evidence="1 2" key="1">
    <citation type="submission" date="2021-03" db="EMBL/GenBank/DDBJ databases">
        <title>Genomic Encyclopedia of Type Strains, Phase III (KMG-III): the genomes of soil and plant-associated and newly described type strains.</title>
        <authorList>
            <person name="Whitman W."/>
        </authorList>
    </citation>
    <scope>NUCLEOTIDE SEQUENCE [LARGE SCALE GENOMIC DNA]</scope>
    <source>
        <strain evidence="1 2">IMMIB AFH-6</strain>
    </source>
</reference>
<protein>
    <recommendedName>
        <fullName evidence="3">Response regulatory domain-containing protein</fullName>
    </recommendedName>
</protein>
<organism evidence="1 2">
    <name type="scientific">Azospirillum rugosum</name>
    <dbReference type="NCBI Taxonomy" id="416170"/>
    <lineage>
        <taxon>Bacteria</taxon>
        <taxon>Pseudomonadati</taxon>
        <taxon>Pseudomonadota</taxon>
        <taxon>Alphaproteobacteria</taxon>
        <taxon>Rhodospirillales</taxon>
        <taxon>Azospirillaceae</taxon>
        <taxon>Azospirillum</taxon>
    </lineage>
</organism>
<gene>
    <name evidence="1" type="ORF">J2851_002725</name>
</gene>
<evidence type="ECO:0008006" key="3">
    <source>
        <dbReference type="Google" id="ProtNLM"/>
    </source>
</evidence>
<evidence type="ECO:0000313" key="1">
    <source>
        <dbReference type="EMBL" id="MBP2292943.1"/>
    </source>
</evidence>
<accession>A0ABS4SLJ3</accession>